<proteinExistence type="predicted"/>
<sequence length="428" mass="48049">MASDPPSQDSSNSPCSDNEIFLGKLSLKEIKQRFLDRQTIACPYISTQNEVIEVSVRIIETNSEPDLTSNSSSNKQTTVVGKTESSYSEKCVLENSSNATFIENMANKVQYLPKTNNEELDLINLYYGNEDITDLSCETGITSNNILFSDLSLQNKNLKMNVETPQKPLSCHQQSPIYQTPSNIMDSDLSTDEERYFETPLEQQIELKTEKQPLQTLKHPIQKNLFNTKNNASESTNNTAVNPFANQNKILDNAAFKTPAKLPIVKSNLVSSLKKTSKKCKKFEHIASPIAAYIKNSPQVPLLKEVKPKKQLVAVSGIPKFKDTLNSFKQTNKENVNLPEIAYRSAKKTKVIDNQDEPRMPQSSRVKKLLSSLPRPVVMRHDHRENTTNTKTLCRPEDSFGDLSLHQADLSVCIKKSAMSPTPLKPKK</sequence>
<reference evidence="2 3" key="1">
    <citation type="journal article" date="2019" name="Commun. Biol.">
        <title>The bagworm genome reveals a unique fibroin gene that provides high tensile strength.</title>
        <authorList>
            <person name="Kono N."/>
            <person name="Nakamura H."/>
            <person name="Ohtoshi R."/>
            <person name="Tomita M."/>
            <person name="Numata K."/>
            <person name="Arakawa K."/>
        </authorList>
    </citation>
    <scope>NUCLEOTIDE SEQUENCE [LARGE SCALE GENOMIC DNA]</scope>
</reference>
<organism evidence="2 3">
    <name type="scientific">Eumeta variegata</name>
    <name type="common">Bagworm moth</name>
    <name type="synonym">Eumeta japonica</name>
    <dbReference type="NCBI Taxonomy" id="151549"/>
    <lineage>
        <taxon>Eukaryota</taxon>
        <taxon>Metazoa</taxon>
        <taxon>Ecdysozoa</taxon>
        <taxon>Arthropoda</taxon>
        <taxon>Hexapoda</taxon>
        <taxon>Insecta</taxon>
        <taxon>Pterygota</taxon>
        <taxon>Neoptera</taxon>
        <taxon>Endopterygota</taxon>
        <taxon>Lepidoptera</taxon>
        <taxon>Glossata</taxon>
        <taxon>Ditrysia</taxon>
        <taxon>Tineoidea</taxon>
        <taxon>Psychidae</taxon>
        <taxon>Oiketicinae</taxon>
        <taxon>Eumeta</taxon>
    </lineage>
</organism>
<feature type="region of interest" description="Disordered" evidence="1">
    <location>
        <begin position="165"/>
        <end position="184"/>
    </location>
</feature>
<name>A0A4C1U7T9_EUMVA</name>
<evidence type="ECO:0000313" key="3">
    <source>
        <dbReference type="Proteomes" id="UP000299102"/>
    </source>
</evidence>
<dbReference type="EMBL" id="BGZK01000135">
    <property type="protein sequence ID" value="GBP21984.1"/>
    <property type="molecule type" value="Genomic_DNA"/>
</dbReference>
<keyword evidence="3" id="KW-1185">Reference proteome</keyword>
<dbReference type="AlphaFoldDB" id="A0A4C1U7T9"/>
<gene>
    <name evidence="2" type="ORF">EVAR_18625_1</name>
</gene>
<feature type="compositionally biased region" description="Polar residues" evidence="1">
    <location>
        <begin position="171"/>
        <end position="184"/>
    </location>
</feature>
<evidence type="ECO:0000313" key="2">
    <source>
        <dbReference type="EMBL" id="GBP21984.1"/>
    </source>
</evidence>
<dbReference type="Proteomes" id="UP000299102">
    <property type="component" value="Unassembled WGS sequence"/>
</dbReference>
<evidence type="ECO:0000256" key="1">
    <source>
        <dbReference type="SAM" id="MobiDB-lite"/>
    </source>
</evidence>
<comment type="caution">
    <text evidence="2">The sequence shown here is derived from an EMBL/GenBank/DDBJ whole genome shotgun (WGS) entry which is preliminary data.</text>
</comment>
<dbReference type="OrthoDB" id="69711at2759"/>
<accession>A0A4C1U7T9</accession>
<protein>
    <submittedName>
        <fullName evidence="2">Uncharacterized protein</fullName>
    </submittedName>
</protein>